<dbReference type="InterPro" id="IPR036770">
    <property type="entry name" value="Ankyrin_rpt-contain_sf"/>
</dbReference>
<dbReference type="SUPFAM" id="SSF48403">
    <property type="entry name" value="Ankyrin repeat"/>
    <property type="match status" value="1"/>
</dbReference>
<evidence type="ECO:0000313" key="1">
    <source>
        <dbReference type="EMBL" id="CAJ1954354.1"/>
    </source>
</evidence>
<dbReference type="PANTHER" id="PTHR24121:SF32">
    <property type="entry name" value="DEATH DOMAIN-CONTAINING PROTEIN"/>
    <property type="match status" value="1"/>
</dbReference>
<reference evidence="1" key="1">
    <citation type="submission" date="2023-08" db="EMBL/GenBank/DDBJ databases">
        <authorList>
            <person name="Audoor S."/>
            <person name="Bilcke G."/>
        </authorList>
    </citation>
    <scope>NUCLEOTIDE SEQUENCE</scope>
</reference>
<sequence>MVKLITRLELAHDDRKLIDLIANEDWKQLRTALKEQKDELTQIDKRRGWTVLHYMCAIPSIPDDIFATAVRLYPIATSVQGTSPYCHLPLHVFCGAQDHSFCKVQVLLEHMRPDDLLVTSYTRGSLLHHAYRKQVRLSILQELIRANPKIVLLRHHFQLTPLHAEQYGLLQVRYLLRGIKVDERRFQEYWAKVVLIATAAFKLSTNYDPASSIEGNIEDYTLHGLQFLHAPHSIQHAATILHPKWASIPDSQGNYPLHNAILDIPPKNIFLPPFVKEILEAFPEAVMKRNTEGESPIFVAMRKGMTWEKGIKDIVRTHPESLYSTDHQTGLFPFLLAASLNQEANMETSYQLLCSNPSLLKT</sequence>
<dbReference type="Gene3D" id="1.25.40.20">
    <property type="entry name" value="Ankyrin repeat-containing domain"/>
    <property type="match status" value="1"/>
</dbReference>
<gene>
    <name evidence="1" type="ORF">CYCCA115_LOCUS14946</name>
</gene>
<keyword evidence="2" id="KW-1185">Reference proteome</keyword>
<name>A0AAD2FVJ6_9STRA</name>
<accession>A0AAD2FVJ6</accession>
<dbReference type="EMBL" id="CAKOGP040001869">
    <property type="protein sequence ID" value="CAJ1954354.1"/>
    <property type="molecule type" value="Genomic_DNA"/>
</dbReference>
<proteinExistence type="predicted"/>
<dbReference type="AlphaFoldDB" id="A0AAD2FVJ6"/>
<evidence type="ECO:0000313" key="2">
    <source>
        <dbReference type="Proteomes" id="UP001295423"/>
    </source>
</evidence>
<organism evidence="1 2">
    <name type="scientific">Cylindrotheca closterium</name>
    <dbReference type="NCBI Taxonomy" id="2856"/>
    <lineage>
        <taxon>Eukaryota</taxon>
        <taxon>Sar</taxon>
        <taxon>Stramenopiles</taxon>
        <taxon>Ochrophyta</taxon>
        <taxon>Bacillariophyta</taxon>
        <taxon>Bacillariophyceae</taxon>
        <taxon>Bacillariophycidae</taxon>
        <taxon>Bacillariales</taxon>
        <taxon>Bacillariaceae</taxon>
        <taxon>Cylindrotheca</taxon>
    </lineage>
</organism>
<dbReference type="Proteomes" id="UP001295423">
    <property type="component" value="Unassembled WGS sequence"/>
</dbReference>
<dbReference type="PANTHER" id="PTHR24121">
    <property type="entry name" value="NO MECHANORECEPTOR POTENTIAL C, ISOFORM D-RELATED"/>
    <property type="match status" value="1"/>
</dbReference>
<comment type="caution">
    <text evidence="1">The sequence shown here is derived from an EMBL/GenBank/DDBJ whole genome shotgun (WGS) entry which is preliminary data.</text>
</comment>
<protein>
    <submittedName>
        <fullName evidence="1">Uncharacterized protein</fullName>
    </submittedName>
</protein>